<evidence type="ECO:0000256" key="1">
    <source>
        <dbReference type="ARBA" id="ARBA00023015"/>
    </source>
</evidence>
<dbReference type="OrthoDB" id="9808725at2"/>
<keyword evidence="3" id="KW-0804">Transcription</keyword>
<accession>A0A1I6IT45</accession>
<evidence type="ECO:0000313" key="5">
    <source>
        <dbReference type="EMBL" id="SFR69912.1"/>
    </source>
</evidence>
<dbReference type="Pfam" id="PF01047">
    <property type="entry name" value="MarR"/>
    <property type="match status" value="1"/>
</dbReference>
<feature type="domain" description="HTH marR-type" evidence="4">
    <location>
        <begin position="1"/>
        <end position="131"/>
    </location>
</feature>
<keyword evidence="6" id="KW-1185">Reference proteome</keyword>
<dbReference type="InterPro" id="IPR000835">
    <property type="entry name" value="HTH_MarR-typ"/>
</dbReference>
<dbReference type="GO" id="GO:0003700">
    <property type="term" value="F:DNA-binding transcription factor activity"/>
    <property type="evidence" value="ECO:0007669"/>
    <property type="project" value="InterPro"/>
</dbReference>
<dbReference type="PROSITE" id="PS50995">
    <property type="entry name" value="HTH_MARR_2"/>
    <property type="match status" value="1"/>
</dbReference>
<protein>
    <submittedName>
        <fullName evidence="5">DNA-binding transcriptional regulator, MarR family</fullName>
    </submittedName>
</protein>
<reference evidence="5 6" key="1">
    <citation type="submission" date="2016-10" db="EMBL/GenBank/DDBJ databases">
        <authorList>
            <person name="de Groot N.N."/>
        </authorList>
    </citation>
    <scope>NUCLEOTIDE SEQUENCE [LARGE SCALE GENOMIC DNA]</scope>
    <source>
        <strain evidence="5 6">743A</strain>
    </source>
</reference>
<dbReference type="AlphaFoldDB" id="A0A1I6IT45"/>
<gene>
    <name evidence="5" type="ORF">SAMN05661086_01156</name>
</gene>
<dbReference type="Proteomes" id="UP000199659">
    <property type="component" value="Unassembled WGS sequence"/>
</dbReference>
<evidence type="ECO:0000313" key="6">
    <source>
        <dbReference type="Proteomes" id="UP000199659"/>
    </source>
</evidence>
<sequence>MYHKLMMENHLIFTKKVFEQLAERNLSSGQPKVLEYLKEHDGSVQKDIAIACKIEPATVTSLLIRMEKNGLVQRKLNNENRKYLNVFLTEKGEEEVTHVEKAFTTIENTALCNFTDDEKEQFIKYLERVNNNLKRV</sequence>
<dbReference type="PANTHER" id="PTHR42756:SF1">
    <property type="entry name" value="TRANSCRIPTIONAL REPRESSOR OF EMRAB OPERON"/>
    <property type="match status" value="1"/>
</dbReference>
<dbReference type="InterPro" id="IPR036388">
    <property type="entry name" value="WH-like_DNA-bd_sf"/>
</dbReference>
<dbReference type="EMBL" id="FOYZ01000003">
    <property type="protein sequence ID" value="SFR69912.1"/>
    <property type="molecule type" value="Genomic_DNA"/>
</dbReference>
<evidence type="ECO:0000256" key="2">
    <source>
        <dbReference type="ARBA" id="ARBA00023125"/>
    </source>
</evidence>
<dbReference type="GO" id="GO:0003677">
    <property type="term" value="F:DNA binding"/>
    <property type="evidence" value="ECO:0007669"/>
    <property type="project" value="UniProtKB-KW"/>
</dbReference>
<evidence type="ECO:0000259" key="4">
    <source>
        <dbReference type="PROSITE" id="PS50995"/>
    </source>
</evidence>
<dbReference type="PROSITE" id="PS01117">
    <property type="entry name" value="HTH_MARR_1"/>
    <property type="match status" value="1"/>
</dbReference>
<name>A0A1I6IT45_9FIRM</name>
<dbReference type="STRING" id="37658.SAMN05661086_01156"/>
<dbReference type="InterPro" id="IPR036390">
    <property type="entry name" value="WH_DNA-bd_sf"/>
</dbReference>
<keyword evidence="1" id="KW-0805">Transcription regulation</keyword>
<keyword evidence="2 5" id="KW-0238">DNA-binding</keyword>
<dbReference type="SUPFAM" id="SSF46785">
    <property type="entry name" value="Winged helix' DNA-binding domain"/>
    <property type="match status" value="1"/>
</dbReference>
<dbReference type="SMART" id="SM00347">
    <property type="entry name" value="HTH_MARR"/>
    <property type="match status" value="1"/>
</dbReference>
<dbReference type="Gene3D" id="1.10.10.10">
    <property type="entry name" value="Winged helix-like DNA-binding domain superfamily/Winged helix DNA-binding domain"/>
    <property type="match status" value="1"/>
</dbReference>
<dbReference type="PANTHER" id="PTHR42756">
    <property type="entry name" value="TRANSCRIPTIONAL REGULATOR, MARR"/>
    <property type="match status" value="1"/>
</dbReference>
<dbReference type="InterPro" id="IPR023187">
    <property type="entry name" value="Tscrpt_reg_MarR-type_CS"/>
</dbReference>
<evidence type="ECO:0000256" key="3">
    <source>
        <dbReference type="ARBA" id="ARBA00023163"/>
    </source>
</evidence>
<proteinExistence type="predicted"/>
<organism evidence="5 6">
    <name type="scientific">Anaeromicropila populeti</name>
    <dbReference type="NCBI Taxonomy" id="37658"/>
    <lineage>
        <taxon>Bacteria</taxon>
        <taxon>Bacillati</taxon>
        <taxon>Bacillota</taxon>
        <taxon>Clostridia</taxon>
        <taxon>Lachnospirales</taxon>
        <taxon>Lachnospiraceae</taxon>
        <taxon>Anaeromicropila</taxon>
    </lineage>
</organism>
<dbReference type="PRINTS" id="PR00598">
    <property type="entry name" value="HTHMARR"/>
</dbReference>